<keyword evidence="3" id="KW-0539">Nucleus</keyword>
<dbReference type="GO" id="GO:0003713">
    <property type="term" value="F:transcription coactivator activity"/>
    <property type="evidence" value="ECO:0007669"/>
    <property type="project" value="InterPro"/>
</dbReference>
<dbReference type="Proteomes" id="UP001318040">
    <property type="component" value="Chromosome 32"/>
</dbReference>
<dbReference type="AlphaFoldDB" id="A0AAJ7TM02"/>
<dbReference type="GO" id="GO:0008013">
    <property type="term" value="F:beta-catenin binding"/>
    <property type="evidence" value="ECO:0007669"/>
    <property type="project" value="InterPro"/>
</dbReference>
<dbReference type="GO" id="GO:0045944">
    <property type="term" value="P:positive regulation of transcription by RNA polymerase II"/>
    <property type="evidence" value="ECO:0007669"/>
    <property type="project" value="TreeGrafter"/>
</dbReference>
<dbReference type="GO" id="GO:1990907">
    <property type="term" value="C:beta-catenin-TCF complex"/>
    <property type="evidence" value="ECO:0007669"/>
    <property type="project" value="TreeGrafter"/>
</dbReference>
<name>A0AAJ7TM02_PETMA</name>
<evidence type="ECO:0000256" key="4">
    <source>
        <dbReference type="SAM" id="MobiDB-lite"/>
    </source>
</evidence>
<evidence type="ECO:0000313" key="5">
    <source>
        <dbReference type="Proteomes" id="UP001318040"/>
    </source>
</evidence>
<evidence type="ECO:0000256" key="2">
    <source>
        <dbReference type="ARBA" id="ARBA00009200"/>
    </source>
</evidence>
<feature type="compositionally biased region" description="Basic residues" evidence="4">
    <location>
        <begin position="135"/>
        <end position="147"/>
    </location>
</feature>
<gene>
    <name evidence="6" type="primary">LOC116948104</name>
</gene>
<organism evidence="5 6">
    <name type="scientific">Petromyzon marinus</name>
    <name type="common">Sea lamprey</name>
    <dbReference type="NCBI Taxonomy" id="7757"/>
    <lineage>
        <taxon>Eukaryota</taxon>
        <taxon>Metazoa</taxon>
        <taxon>Chordata</taxon>
        <taxon>Craniata</taxon>
        <taxon>Vertebrata</taxon>
        <taxon>Cyclostomata</taxon>
        <taxon>Hyperoartia</taxon>
        <taxon>Petromyzontiformes</taxon>
        <taxon>Petromyzontidae</taxon>
        <taxon>Petromyzon</taxon>
    </lineage>
</organism>
<keyword evidence="5" id="KW-1185">Reference proteome</keyword>
<dbReference type="PANTHER" id="PTHR15185">
    <property type="entry name" value="BCL9"/>
    <property type="match status" value="1"/>
</dbReference>
<dbReference type="PANTHER" id="PTHR15185:SF6">
    <property type="entry name" value="B-CELL LYMPHOMA 9 BETA-CATENIN BINDING DOMAIN-CONTAINING PROTEIN"/>
    <property type="match status" value="1"/>
</dbReference>
<accession>A0AAJ7TM02</accession>
<dbReference type="KEGG" id="pmrn:116948104"/>
<comment type="similarity">
    <text evidence="2">Belongs to the BCL9 family.</text>
</comment>
<reference evidence="6" key="1">
    <citation type="submission" date="2025-08" db="UniProtKB">
        <authorList>
            <consortium name="RefSeq"/>
        </authorList>
    </citation>
    <scope>IDENTIFICATION</scope>
    <source>
        <tissue evidence="6">Sperm</tissue>
    </source>
</reference>
<dbReference type="InterPro" id="IPR015668">
    <property type="entry name" value="Bcl-9/Bcl-9l"/>
</dbReference>
<feature type="compositionally biased region" description="Basic and acidic residues" evidence="4">
    <location>
        <begin position="61"/>
        <end position="73"/>
    </location>
</feature>
<feature type="compositionally biased region" description="Low complexity" evidence="4">
    <location>
        <begin position="12"/>
        <end position="23"/>
    </location>
</feature>
<evidence type="ECO:0000313" key="6">
    <source>
        <dbReference type="RefSeq" id="XP_032820345.1"/>
    </source>
</evidence>
<evidence type="ECO:0000256" key="3">
    <source>
        <dbReference type="ARBA" id="ARBA00023242"/>
    </source>
</evidence>
<dbReference type="RefSeq" id="XP_032820345.1">
    <property type="nucleotide sequence ID" value="XM_032964454.1"/>
</dbReference>
<feature type="region of interest" description="Disordered" evidence="4">
    <location>
        <begin position="1"/>
        <end position="152"/>
    </location>
</feature>
<protein>
    <submittedName>
        <fullName evidence="6">B-cell CLL/lymphoma 9-like protein</fullName>
    </submittedName>
</protein>
<feature type="compositionally biased region" description="Basic and acidic residues" evidence="4">
    <location>
        <begin position="81"/>
        <end position="100"/>
    </location>
</feature>
<comment type="subcellular location">
    <subcellularLocation>
        <location evidence="1">Nucleus</location>
    </subcellularLocation>
</comment>
<proteinExistence type="inferred from homology"/>
<evidence type="ECO:0000256" key="1">
    <source>
        <dbReference type="ARBA" id="ARBA00004123"/>
    </source>
</evidence>
<dbReference type="GO" id="GO:0060070">
    <property type="term" value="P:canonical Wnt signaling pathway"/>
    <property type="evidence" value="ECO:0007669"/>
    <property type="project" value="InterPro"/>
</dbReference>
<sequence length="188" mass="20467">MMNQGKAAVKTSSQQQQQLQGSSPGMAGTLGSKGMGPGGHLTTKGAAPGALRVGKGRGKRERSESLESRDQRETNASNAESDCKDMVSRGKRKCVLEKKTPYSGDEWCSGPDSDADDKPFLAASAAPTQPERHPRNGTRPRGRPPRRRWSDEIGSCAAARIIITSLDRERWRRFGEATVQHRIDHGSR</sequence>